<evidence type="ECO:0000256" key="2">
    <source>
        <dbReference type="ARBA" id="ARBA00005426"/>
    </source>
</evidence>
<accession>A0A270BTG4</accession>
<organism evidence="13 14">
    <name type="scientific">Acetobacter syzygii</name>
    <dbReference type="NCBI Taxonomy" id="146476"/>
    <lineage>
        <taxon>Bacteria</taxon>
        <taxon>Pseudomonadati</taxon>
        <taxon>Pseudomonadota</taxon>
        <taxon>Alphaproteobacteria</taxon>
        <taxon>Acetobacterales</taxon>
        <taxon>Acetobacteraceae</taxon>
        <taxon>Acetobacter</taxon>
    </lineage>
</organism>
<dbReference type="EC" id="2.8.1.12" evidence="3"/>
<dbReference type="EMBL" id="NDFP01000002">
    <property type="protein sequence ID" value="PAL28320.1"/>
    <property type="molecule type" value="Genomic_DNA"/>
</dbReference>
<evidence type="ECO:0000256" key="7">
    <source>
        <dbReference type="ARBA" id="ARBA00026066"/>
    </source>
</evidence>
<dbReference type="UniPathway" id="UPA00344"/>
<comment type="subunit">
    <text evidence="7">Heterotetramer of 2 MoaD subunits and 2 MoaE subunits. Also stable as homodimer. The enzyme changes between these two forms during catalysis.</text>
</comment>
<evidence type="ECO:0000256" key="5">
    <source>
        <dbReference type="ARBA" id="ARBA00023150"/>
    </source>
</evidence>
<evidence type="ECO:0000256" key="4">
    <source>
        <dbReference type="ARBA" id="ARBA00013858"/>
    </source>
</evidence>
<name>A0A270BTG4_9PROT</name>
<comment type="similarity">
    <text evidence="2">Belongs to the MoaE family.</text>
</comment>
<evidence type="ECO:0000313" key="13">
    <source>
        <dbReference type="EMBL" id="PAL28320.1"/>
    </source>
</evidence>
<evidence type="ECO:0000256" key="9">
    <source>
        <dbReference type="ARBA" id="ARBA00030407"/>
    </source>
</evidence>
<dbReference type="GO" id="GO:0030366">
    <property type="term" value="F:molybdopterin synthase activity"/>
    <property type="evidence" value="ECO:0007669"/>
    <property type="project" value="UniProtKB-EC"/>
</dbReference>
<dbReference type="GO" id="GO:0006777">
    <property type="term" value="P:Mo-molybdopterin cofactor biosynthetic process"/>
    <property type="evidence" value="ECO:0007669"/>
    <property type="project" value="UniProtKB-KW"/>
</dbReference>
<dbReference type="GeneID" id="98302570"/>
<evidence type="ECO:0000256" key="10">
    <source>
        <dbReference type="ARBA" id="ARBA00030781"/>
    </source>
</evidence>
<dbReference type="SUPFAM" id="SSF54690">
    <property type="entry name" value="Molybdopterin synthase subunit MoaE"/>
    <property type="match status" value="1"/>
</dbReference>
<dbReference type="Pfam" id="PF02391">
    <property type="entry name" value="MoaE"/>
    <property type="match status" value="1"/>
</dbReference>
<comment type="function">
    <text evidence="6">Converts molybdopterin precursor Z into molybdopterin. This requires the incorporation of two sulfur atoms into precursor Z to generate a dithiolene group. The sulfur is provided by MoaD.</text>
</comment>
<evidence type="ECO:0000313" key="14">
    <source>
        <dbReference type="Proteomes" id="UP000216033"/>
    </source>
</evidence>
<dbReference type="OrthoDB" id="9803224at2"/>
<comment type="caution">
    <text evidence="13">The sequence shown here is derived from an EMBL/GenBank/DDBJ whole genome shotgun (WGS) entry which is preliminary data.</text>
</comment>
<dbReference type="PANTHER" id="PTHR23404">
    <property type="entry name" value="MOLYBDOPTERIN SYNTHASE RELATED"/>
    <property type="match status" value="1"/>
</dbReference>
<comment type="pathway">
    <text evidence="1">Cofactor biosynthesis; molybdopterin biosynthesis.</text>
</comment>
<evidence type="ECO:0000256" key="3">
    <source>
        <dbReference type="ARBA" id="ARBA00011950"/>
    </source>
</evidence>
<reference evidence="13 14" key="1">
    <citation type="submission" date="2017-04" db="EMBL/GenBank/DDBJ databases">
        <title>Kefir bacterial isolates.</title>
        <authorList>
            <person name="Kim Y."/>
            <person name="Blasche S."/>
            <person name="Patil K.R."/>
        </authorList>
    </citation>
    <scope>NUCLEOTIDE SEQUENCE [LARGE SCALE GENOMIC DNA]</scope>
    <source>
        <strain evidence="13 14">KR-2</strain>
    </source>
</reference>
<dbReference type="STRING" id="1231343.Absy_014_130"/>
<proteinExistence type="inferred from homology"/>
<keyword evidence="5" id="KW-0501">Molybdenum cofactor biosynthesis</keyword>
<dbReference type="InterPro" id="IPR003448">
    <property type="entry name" value="Mopterin_biosynth_MoaE"/>
</dbReference>
<gene>
    <name evidence="13" type="ORF">B9K05_03285</name>
</gene>
<evidence type="ECO:0000256" key="6">
    <source>
        <dbReference type="ARBA" id="ARBA00025448"/>
    </source>
</evidence>
<evidence type="ECO:0000256" key="11">
    <source>
        <dbReference type="ARBA" id="ARBA00032474"/>
    </source>
</evidence>
<sequence>MPLHVAVQTAPFDVGVQTARLSALSPLTGGIGLFVGQVRGGDGLVAMTLEHYPGMTEGILHALAQEAQARFDLTGCTVIHRVGRLEVGAGIVFVGASASHRAAALQATTFLIDRLKTGAPFWKREEYANGQAQWVDARETDEEAARAWLQQSPVP</sequence>
<dbReference type="Gene3D" id="3.90.1170.40">
    <property type="entry name" value="Molybdopterin biosynthesis MoaE subunit"/>
    <property type="match status" value="1"/>
</dbReference>
<evidence type="ECO:0000256" key="1">
    <source>
        <dbReference type="ARBA" id="ARBA00005046"/>
    </source>
</evidence>
<dbReference type="CDD" id="cd00756">
    <property type="entry name" value="MoaE"/>
    <property type="match status" value="1"/>
</dbReference>
<keyword evidence="14" id="KW-1185">Reference proteome</keyword>
<evidence type="ECO:0000256" key="12">
    <source>
        <dbReference type="ARBA" id="ARBA00049878"/>
    </source>
</evidence>
<dbReference type="RefSeq" id="WP_048853942.1">
    <property type="nucleotide sequence ID" value="NZ_BAMZ01000014.1"/>
</dbReference>
<dbReference type="AlphaFoldDB" id="A0A270BTG4"/>
<protein>
    <recommendedName>
        <fullName evidence="4">Molybdopterin synthase catalytic subunit</fullName>
        <ecNumber evidence="3">2.8.1.12</ecNumber>
    </recommendedName>
    <alternativeName>
        <fullName evidence="10">MPT synthase subunit 2</fullName>
    </alternativeName>
    <alternativeName>
        <fullName evidence="8">Molybdenum cofactor biosynthesis protein E</fullName>
    </alternativeName>
    <alternativeName>
        <fullName evidence="9">Molybdopterin-converting factor large subunit</fullName>
    </alternativeName>
    <alternativeName>
        <fullName evidence="11">Molybdopterin-converting factor subunit 2</fullName>
    </alternativeName>
</protein>
<dbReference type="InterPro" id="IPR036563">
    <property type="entry name" value="MoaE_sf"/>
</dbReference>
<evidence type="ECO:0000256" key="8">
    <source>
        <dbReference type="ARBA" id="ARBA00029745"/>
    </source>
</evidence>
<dbReference type="Proteomes" id="UP000216033">
    <property type="component" value="Unassembled WGS sequence"/>
</dbReference>
<comment type="catalytic activity">
    <reaction evidence="12">
        <text>2 [molybdopterin-synthase sulfur-carrier protein]-C-terminal-Gly-aminoethanethioate + cyclic pyranopterin phosphate + H2O = molybdopterin + 2 [molybdopterin-synthase sulfur-carrier protein]-C-terminal Gly-Gly + 2 H(+)</text>
        <dbReference type="Rhea" id="RHEA:26333"/>
        <dbReference type="Rhea" id="RHEA-COMP:12202"/>
        <dbReference type="Rhea" id="RHEA-COMP:19907"/>
        <dbReference type="ChEBI" id="CHEBI:15377"/>
        <dbReference type="ChEBI" id="CHEBI:15378"/>
        <dbReference type="ChEBI" id="CHEBI:58698"/>
        <dbReference type="ChEBI" id="CHEBI:59648"/>
        <dbReference type="ChEBI" id="CHEBI:90778"/>
        <dbReference type="ChEBI" id="CHEBI:232372"/>
        <dbReference type="EC" id="2.8.1.12"/>
    </reaction>
</comment>